<evidence type="ECO:0000313" key="6">
    <source>
        <dbReference type="Proteomes" id="UP000242869"/>
    </source>
</evidence>
<dbReference type="PROSITE" id="PS50005">
    <property type="entry name" value="TPR"/>
    <property type="match status" value="2"/>
</dbReference>
<dbReference type="SMART" id="SM00028">
    <property type="entry name" value="TPR"/>
    <property type="match status" value="3"/>
</dbReference>
<sequence length="249" mass="27186">MISVRQFAVICVVLLSGCAGAQSKVMTSDVAAKGQDPCAQIKPLKLNADGTNFENPQLAIDVLSACNASNTRAPSKARAAIFKLRSTAYAQLGDYGKAISDCEESLRLVPARTAWDVITLASLYRQSGQPERALGALRQMLKDHLGVSGKGTTPGMPSYYHLGMTLVALEQWPEAAEAFSEGLTYQPDYAWAYLYRALSYDHMNDMDRARDDVRKGRSLIDALKDDDRAEGLKSLSKPPFATLMAKYPK</sequence>
<dbReference type="InterPro" id="IPR019734">
    <property type="entry name" value="TPR_rpt"/>
</dbReference>
<dbReference type="Pfam" id="PF13181">
    <property type="entry name" value="TPR_8"/>
    <property type="match status" value="1"/>
</dbReference>
<feature type="chain" id="PRO_5017292872" evidence="4">
    <location>
        <begin position="22"/>
        <end position="249"/>
    </location>
</feature>
<gene>
    <name evidence="5" type="ORF">SAMN05660284_01916</name>
</gene>
<accession>A0A1I5AHW6</accession>
<evidence type="ECO:0000256" key="4">
    <source>
        <dbReference type="SAM" id="SignalP"/>
    </source>
</evidence>
<dbReference type="InterPro" id="IPR050498">
    <property type="entry name" value="Ycf3"/>
</dbReference>
<proteinExistence type="predicted"/>
<dbReference type="Proteomes" id="UP000242869">
    <property type="component" value="Unassembled WGS sequence"/>
</dbReference>
<dbReference type="STRING" id="83765.SAMN05660284_01916"/>
<reference evidence="6" key="1">
    <citation type="submission" date="2016-10" db="EMBL/GenBank/DDBJ databases">
        <authorList>
            <person name="Varghese N."/>
            <person name="Submissions S."/>
        </authorList>
    </citation>
    <scope>NUCLEOTIDE SEQUENCE [LARGE SCALE GENOMIC DNA]</scope>
    <source>
        <strain evidence="6">DSM 6150</strain>
    </source>
</reference>
<feature type="repeat" description="TPR" evidence="3">
    <location>
        <begin position="79"/>
        <end position="112"/>
    </location>
</feature>
<dbReference type="Gene3D" id="1.25.40.10">
    <property type="entry name" value="Tetratricopeptide repeat domain"/>
    <property type="match status" value="2"/>
</dbReference>
<evidence type="ECO:0000256" key="1">
    <source>
        <dbReference type="ARBA" id="ARBA00022737"/>
    </source>
</evidence>
<evidence type="ECO:0000256" key="3">
    <source>
        <dbReference type="PROSITE-ProRule" id="PRU00339"/>
    </source>
</evidence>
<keyword evidence="6" id="KW-1185">Reference proteome</keyword>
<dbReference type="EMBL" id="FOVE01000013">
    <property type="protein sequence ID" value="SFN61960.1"/>
    <property type="molecule type" value="Genomic_DNA"/>
</dbReference>
<feature type="repeat" description="TPR" evidence="3">
    <location>
        <begin position="156"/>
        <end position="189"/>
    </location>
</feature>
<keyword evidence="4" id="KW-0732">Signal</keyword>
<dbReference type="PANTHER" id="PTHR44858:SF1">
    <property type="entry name" value="UDP-N-ACETYLGLUCOSAMINE--PEPTIDE N-ACETYLGLUCOSAMINYLTRANSFERASE SPINDLY-RELATED"/>
    <property type="match status" value="1"/>
</dbReference>
<dbReference type="InterPro" id="IPR011990">
    <property type="entry name" value="TPR-like_helical_dom_sf"/>
</dbReference>
<dbReference type="Pfam" id="PF13432">
    <property type="entry name" value="TPR_16"/>
    <property type="match status" value="1"/>
</dbReference>
<keyword evidence="2 3" id="KW-0802">TPR repeat</keyword>
<dbReference type="PROSITE" id="PS51257">
    <property type="entry name" value="PROKAR_LIPOPROTEIN"/>
    <property type="match status" value="1"/>
</dbReference>
<name>A0A1I5AHW6_9NEIS</name>
<dbReference type="SUPFAM" id="SSF48452">
    <property type="entry name" value="TPR-like"/>
    <property type="match status" value="1"/>
</dbReference>
<dbReference type="RefSeq" id="WP_091195159.1">
    <property type="nucleotide sequence ID" value="NZ_FOVE01000013.1"/>
</dbReference>
<dbReference type="OrthoDB" id="8099246at2"/>
<evidence type="ECO:0000256" key="2">
    <source>
        <dbReference type="ARBA" id="ARBA00022803"/>
    </source>
</evidence>
<dbReference type="PANTHER" id="PTHR44858">
    <property type="entry name" value="TETRATRICOPEPTIDE REPEAT PROTEIN 6"/>
    <property type="match status" value="1"/>
</dbReference>
<organism evidence="5 6">
    <name type="scientific">Formivibrio citricus</name>
    <dbReference type="NCBI Taxonomy" id="83765"/>
    <lineage>
        <taxon>Bacteria</taxon>
        <taxon>Pseudomonadati</taxon>
        <taxon>Pseudomonadota</taxon>
        <taxon>Betaproteobacteria</taxon>
        <taxon>Neisseriales</taxon>
        <taxon>Chitinibacteraceae</taxon>
        <taxon>Formivibrio</taxon>
    </lineage>
</organism>
<evidence type="ECO:0000313" key="5">
    <source>
        <dbReference type="EMBL" id="SFN61960.1"/>
    </source>
</evidence>
<feature type="signal peptide" evidence="4">
    <location>
        <begin position="1"/>
        <end position="21"/>
    </location>
</feature>
<keyword evidence="1" id="KW-0677">Repeat</keyword>
<protein>
    <submittedName>
        <fullName evidence="5">Tetratricopeptide repeat-containing protein</fullName>
    </submittedName>
</protein>
<dbReference type="AlphaFoldDB" id="A0A1I5AHW6"/>